<reference evidence="3" key="2">
    <citation type="submission" date="2015-01" db="EMBL/GenBank/DDBJ databases">
        <title>Evolutionary Origins and Diversification of the Mycorrhizal Mutualists.</title>
        <authorList>
            <consortium name="DOE Joint Genome Institute"/>
            <consortium name="Mycorrhizal Genomics Consortium"/>
            <person name="Kohler A."/>
            <person name="Kuo A."/>
            <person name="Nagy L.G."/>
            <person name="Floudas D."/>
            <person name="Copeland A."/>
            <person name="Barry K.W."/>
            <person name="Cichocki N."/>
            <person name="Veneault-Fourrey C."/>
            <person name="LaButti K."/>
            <person name="Lindquist E.A."/>
            <person name="Lipzen A."/>
            <person name="Lundell T."/>
            <person name="Morin E."/>
            <person name="Murat C."/>
            <person name="Riley R."/>
            <person name="Ohm R."/>
            <person name="Sun H."/>
            <person name="Tunlid A."/>
            <person name="Henrissat B."/>
            <person name="Grigoriev I.V."/>
            <person name="Hibbett D.S."/>
            <person name="Martin F."/>
        </authorList>
    </citation>
    <scope>NUCLEOTIDE SEQUENCE [LARGE SCALE GENOMIC DNA]</scope>
    <source>
        <strain evidence="3">F 1598</strain>
    </source>
</reference>
<dbReference type="EMBL" id="KN833106">
    <property type="protein sequence ID" value="KIM72801.1"/>
    <property type="molecule type" value="Genomic_DNA"/>
</dbReference>
<proteinExistence type="predicted"/>
<feature type="region of interest" description="Disordered" evidence="1">
    <location>
        <begin position="166"/>
        <end position="189"/>
    </location>
</feature>
<evidence type="ECO:0000313" key="2">
    <source>
        <dbReference type="EMBL" id="KIM72801.1"/>
    </source>
</evidence>
<name>A0A0C3EYJ4_PILCF</name>
<sequence>MASCAQCGSTDTNSAYHYRVCGSKQVGCQYPNLPHSTTIARDEKTRKFHCIRCDHKHKNSDSFRNHAKECGQMSIAAQSVPATELESSPSVLVSESPSFAQSSPSILVSEHLAAPGSSPASLSLLTSSPHTPLQGHLIPPLGLSTPQTPSTQASEIQPIRYSKEPIPLTAGHTPITKRPLSPPPTNERPVKRTVQEDFIELLAHPEICIACYALGIDGVAHDLGSCRGGVATYVDPNWKAFRDLFHFRYGRDCMGCGISKDLTYQDEANIKTQILHHSAMGPGCNYADTIRPLAYIVWNNPELKKLFLSSKYACDFDVNSIRKPFPVWCTFLAQGEDKLTNLLRMALFINDVRGLPVV</sequence>
<dbReference type="InParanoid" id="A0A0C3EYJ4"/>
<dbReference type="HOGENOM" id="CLU_774140_0_0_1"/>
<organism evidence="2 3">
    <name type="scientific">Piloderma croceum (strain F 1598)</name>
    <dbReference type="NCBI Taxonomy" id="765440"/>
    <lineage>
        <taxon>Eukaryota</taxon>
        <taxon>Fungi</taxon>
        <taxon>Dikarya</taxon>
        <taxon>Basidiomycota</taxon>
        <taxon>Agaricomycotina</taxon>
        <taxon>Agaricomycetes</taxon>
        <taxon>Agaricomycetidae</taxon>
        <taxon>Atheliales</taxon>
        <taxon>Atheliaceae</taxon>
        <taxon>Piloderma</taxon>
    </lineage>
</organism>
<dbReference type="AlphaFoldDB" id="A0A0C3EYJ4"/>
<reference evidence="2 3" key="1">
    <citation type="submission" date="2014-04" db="EMBL/GenBank/DDBJ databases">
        <authorList>
            <consortium name="DOE Joint Genome Institute"/>
            <person name="Kuo A."/>
            <person name="Tarkka M."/>
            <person name="Buscot F."/>
            <person name="Kohler A."/>
            <person name="Nagy L.G."/>
            <person name="Floudas D."/>
            <person name="Copeland A."/>
            <person name="Barry K.W."/>
            <person name="Cichocki N."/>
            <person name="Veneault-Fourrey C."/>
            <person name="LaButti K."/>
            <person name="Lindquist E.A."/>
            <person name="Lipzen A."/>
            <person name="Lundell T."/>
            <person name="Morin E."/>
            <person name="Murat C."/>
            <person name="Sun H."/>
            <person name="Tunlid A."/>
            <person name="Henrissat B."/>
            <person name="Grigoriev I.V."/>
            <person name="Hibbett D.S."/>
            <person name="Martin F."/>
            <person name="Nordberg H.P."/>
            <person name="Cantor M.N."/>
            <person name="Hua S.X."/>
        </authorList>
    </citation>
    <scope>NUCLEOTIDE SEQUENCE [LARGE SCALE GENOMIC DNA]</scope>
    <source>
        <strain evidence="2 3">F 1598</strain>
    </source>
</reference>
<dbReference type="Proteomes" id="UP000054166">
    <property type="component" value="Unassembled WGS sequence"/>
</dbReference>
<evidence type="ECO:0000256" key="1">
    <source>
        <dbReference type="SAM" id="MobiDB-lite"/>
    </source>
</evidence>
<evidence type="ECO:0000313" key="3">
    <source>
        <dbReference type="Proteomes" id="UP000054166"/>
    </source>
</evidence>
<gene>
    <name evidence="2" type="ORF">PILCRDRAFT_803310</name>
</gene>
<keyword evidence="3" id="KW-1185">Reference proteome</keyword>
<protein>
    <submittedName>
        <fullName evidence="2">Uncharacterized protein</fullName>
    </submittedName>
</protein>
<accession>A0A0C3EYJ4</accession>